<dbReference type="InterPro" id="IPR018556">
    <property type="entry name" value="SPIN90/Ldb17_LRD"/>
</dbReference>
<dbReference type="Proteomes" id="UP000663699">
    <property type="component" value="Chromosome 2"/>
</dbReference>
<dbReference type="GO" id="GO:0000147">
    <property type="term" value="P:actin cortical patch assembly"/>
    <property type="evidence" value="ECO:0007669"/>
    <property type="project" value="TreeGrafter"/>
</dbReference>
<dbReference type="AlphaFoldDB" id="A0A899FVP1"/>
<dbReference type="OrthoDB" id="445362at2759"/>
<dbReference type="Pfam" id="PF09431">
    <property type="entry name" value="SPIN90_LRD"/>
    <property type="match status" value="1"/>
</dbReference>
<dbReference type="GO" id="GO:0051666">
    <property type="term" value="P:actin cortical patch localization"/>
    <property type="evidence" value="ECO:0007669"/>
    <property type="project" value="TreeGrafter"/>
</dbReference>
<dbReference type="PANTHER" id="PTHR13357">
    <property type="entry name" value="SH3 ADAPTER PROTEIN SPIN90 NCK INTERACTING PROTEIN WITH SH3 DOMAIN"/>
    <property type="match status" value="1"/>
</dbReference>
<evidence type="ECO:0000313" key="3">
    <source>
        <dbReference type="Proteomes" id="UP000663699"/>
    </source>
</evidence>
<proteinExistence type="predicted"/>
<dbReference type="PANTHER" id="PTHR13357:SF1">
    <property type="entry name" value="NCK-INTERACTING PROTEIN WITH SH3 DOMAIN"/>
    <property type="match status" value="1"/>
</dbReference>
<evidence type="ECO:0000259" key="1">
    <source>
        <dbReference type="Pfam" id="PF09431"/>
    </source>
</evidence>
<reference evidence="2" key="1">
    <citation type="submission" date="2020-06" db="EMBL/GenBank/DDBJ databases">
        <title>Genomes of multiple members of Pneumocystis genus reveal paths to human pathogen Pneumocystis jirovecii.</title>
        <authorList>
            <person name="Cisse O.H."/>
            <person name="Ma L."/>
            <person name="Dekker J."/>
            <person name="Khil P."/>
            <person name="Jo J."/>
            <person name="Brenchley J."/>
            <person name="Blair R."/>
            <person name="Pahar B."/>
            <person name="Chabe M."/>
            <person name="Van Rompay K.A."/>
            <person name="Keesler R."/>
            <person name="Sukura A."/>
            <person name="Hirsch V."/>
            <person name="Kutty G."/>
            <person name="Liu Y."/>
            <person name="Peng L."/>
            <person name="Chen J."/>
            <person name="Song J."/>
            <person name="Weissenbacher-Lang C."/>
            <person name="Xu J."/>
            <person name="Upham N.S."/>
            <person name="Stajich J.E."/>
            <person name="Cuomo C.A."/>
            <person name="Cushion M.T."/>
            <person name="Kovacs J.A."/>
        </authorList>
    </citation>
    <scope>NUCLEOTIDE SEQUENCE</scope>
    <source>
        <strain evidence="2">2A</strain>
    </source>
</reference>
<sequence length="490" mass="58765">MAICPTVSTWKAISQTVAMKKFFMPQHLTITSIIFELFFLILEEKNQETWKLYSFSLTLRIIFGISYTLMKDLIKNLYLMDFVSYEIDNEQQFWTELSEILILIEKTQKCVDICIKNFLNFTTIYGVNKYLKKDSDYQACCHKFLNSDMFISNKDYTRYQLIVMINQEDMIHYFYILYWLLFFDAQSYPQTYKLIKDKGSFQSLINTIWKHFQEFPELHKPGLNLLYEICRLHQLTSKELFFIHEEFFCFIFELIEKNAYHEDPYALSAIKLVLVINEQYIIKSLPSNSQHSSSETLENIENEYPVNLVMNILKKKGDLYRTFGENIIFILNREKDICLQFLILKQLYLIFTTKETLEYFYTNDLKVLVDVFIRKLYGLPEDNKKLYHAYLRVFYYLLKNTQLKNPPYYKRDQLQKLFQTLKEVMKYQHAKPVNSITEKLLLRCIKISWIKNDKLENDILFSTNWNNESNSSFIEASANDHYIFSNLNKA</sequence>
<accession>A0A899FVP1</accession>
<evidence type="ECO:0000313" key="2">
    <source>
        <dbReference type="EMBL" id="QSL64426.1"/>
    </source>
</evidence>
<organism evidence="2 3">
    <name type="scientific">Pneumocystis wakefieldiae</name>
    <dbReference type="NCBI Taxonomy" id="38082"/>
    <lineage>
        <taxon>Eukaryota</taxon>
        <taxon>Fungi</taxon>
        <taxon>Dikarya</taxon>
        <taxon>Ascomycota</taxon>
        <taxon>Taphrinomycotina</taxon>
        <taxon>Pneumocystomycetes</taxon>
        <taxon>Pneumocystaceae</taxon>
        <taxon>Pneumocystis</taxon>
    </lineage>
</organism>
<dbReference type="EMBL" id="CP054533">
    <property type="protein sequence ID" value="QSL64426.1"/>
    <property type="molecule type" value="Genomic_DNA"/>
</dbReference>
<dbReference type="GO" id="GO:0006897">
    <property type="term" value="P:endocytosis"/>
    <property type="evidence" value="ECO:0007669"/>
    <property type="project" value="TreeGrafter"/>
</dbReference>
<feature type="domain" description="SPIN90/Ldb17 leucine-rich" evidence="1">
    <location>
        <begin position="263"/>
        <end position="413"/>
    </location>
</feature>
<keyword evidence="3" id="KW-1185">Reference proteome</keyword>
<dbReference type="GO" id="GO:0071933">
    <property type="term" value="F:Arp2/3 complex binding"/>
    <property type="evidence" value="ECO:0007669"/>
    <property type="project" value="TreeGrafter"/>
</dbReference>
<protein>
    <recommendedName>
        <fullName evidence="1">SPIN90/Ldb17 leucine-rich domain-containing protein</fullName>
    </recommendedName>
</protein>
<gene>
    <name evidence="2" type="ORF">MERGE_001727</name>
</gene>
<name>A0A899FVP1_9ASCO</name>
<dbReference type="InterPro" id="IPR030125">
    <property type="entry name" value="SPIN90/Ldb17"/>
</dbReference>
<dbReference type="GO" id="GO:0030479">
    <property type="term" value="C:actin cortical patch"/>
    <property type="evidence" value="ECO:0007669"/>
    <property type="project" value="TreeGrafter"/>
</dbReference>